<dbReference type="InterPro" id="IPR011989">
    <property type="entry name" value="ARM-like"/>
</dbReference>
<evidence type="ECO:0000256" key="2">
    <source>
        <dbReference type="ARBA" id="ARBA00022448"/>
    </source>
</evidence>
<keyword evidence="5" id="KW-0029">Amino-acid transport</keyword>
<dbReference type="InterPro" id="IPR052157">
    <property type="entry name" value="BCAA_transport_permease"/>
</dbReference>
<dbReference type="CDD" id="cd06582">
    <property type="entry name" value="TM_PBP1_LivH_like"/>
    <property type="match status" value="1"/>
</dbReference>
<dbReference type="SUPFAM" id="SSF48371">
    <property type="entry name" value="ARM repeat"/>
    <property type="match status" value="1"/>
</dbReference>
<comment type="similarity">
    <text evidence="8">Belongs to the binding-protein-dependent transport system permease family. LivHM subfamily.</text>
</comment>
<dbReference type="PANTHER" id="PTHR11795:SF447">
    <property type="entry name" value="ABC TRANSPORTER PERMEASE PROTEIN"/>
    <property type="match status" value="1"/>
</dbReference>
<protein>
    <submittedName>
        <fullName evidence="10">Branched-chain amino acid ABC transporter permease</fullName>
    </submittedName>
</protein>
<evidence type="ECO:0000256" key="9">
    <source>
        <dbReference type="SAM" id="Phobius"/>
    </source>
</evidence>
<comment type="caution">
    <text evidence="10">The sequence shown here is derived from an EMBL/GenBank/DDBJ whole genome shotgun (WGS) entry which is preliminary data.</text>
</comment>
<dbReference type="PANTHER" id="PTHR11795">
    <property type="entry name" value="BRANCHED-CHAIN AMINO ACID TRANSPORT SYSTEM PERMEASE PROTEIN LIVH"/>
    <property type="match status" value="1"/>
</dbReference>
<proteinExistence type="inferred from homology"/>
<feature type="transmembrane region" description="Helical" evidence="9">
    <location>
        <begin position="267"/>
        <end position="288"/>
    </location>
</feature>
<keyword evidence="3" id="KW-1003">Cell membrane</keyword>
<evidence type="ECO:0000256" key="7">
    <source>
        <dbReference type="ARBA" id="ARBA00023136"/>
    </source>
</evidence>
<keyword evidence="4 9" id="KW-0812">Transmembrane</keyword>
<dbReference type="EMBL" id="BMFZ01000011">
    <property type="protein sequence ID" value="GGA57360.1"/>
    <property type="molecule type" value="Genomic_DNA"/>
</dbReference>
<feature type="transmembrane region" description="Helical" evidence="9">
    <location>
        <begin position="488"/>
        <end position="508"/>
    </location>
</feature>
<comment type="subcellular location">
    <subcellularLocation>
        <location evidence="1">Cell inner membrane</location>
        <topology evidence="1">Multi-pass membrane protein</topology>
    </subcellularLocation>
</comment>
<evidence type="ECO:0000256" key="5">
    <source>
        <dbReference type="ARBA" id="ARBA00022970"/>
    </source>
</evidence>
<evidence type="ECO:0000313" key="10">
    <source>
        <dbReference type="EMBL" id="GGA57360.1"/>
    </source>
</evidence>
<gene>
    <name evidence="10" type="ORF">GCM10011328_36050</name>
</gene>
<evidence type="ECO:0000256" key="1">
    <source>
        <dbReference type="ARBA" id="ARBA00004429"/>
    </source>
</evidence>
<feature type="transmembrane region" description="Helical" evidence="9">
    <location>
        <begin position="320"/>
        <end position="340"/>
    </location>
</feature>
<name>A0ABQ1H4U0_9GAMM</name>
<dbReference type="Gene3D" id="1.25.10.10">
    <property type="entry name" value="Leucine-rich Repeat Variant"/>
    <property type="match status" value="1"/>
</dbReference>
<evidence type="ECO:0000256" key="3">
    <source>
        <dbReference type="ARBA" id="ARBA00022475"/>
    </source>
</evidence>
<dbReference type="InterPro" id="IPR001851">
    <property type="entry name" value="ABC_transp_permease"/>
</dbReference>
<feature type="transmembrane region" description="Helical" evidence="9">
    <location>
        <begin position="352"/>
        <end position="374"/>
    </location>
</feature>
<evidence type="ECO:0000256" key="6">
    <source>
        <dbReference type="ARBA" id="ARBA00022989"/>
    </source>
</evidence>
<reference evidence="11" key="1">
    <citation type="journal article" date="2019" name="Int. J. Syst. Evol. Microbiol.">
        <title>The Global Catalogue of Microorganisms (GCM) 10K type strain sequencing project: providing services to taxonomists for standard genome sequencing and annotation.</title>
        <authorList>
            <consortium name="The Broad Institute Genomics Platform"/>
            <consortium name="The Broad Institute Genome Sequencing Center for Infectious Disease"/>
            <person name="Wu L."/>
            <person name="Ma J."/>
        </authorList>
    </citation>
    <scope>NUCLEOTIDE SEQUENCE [LARGE SCALE GENOMIC DNA]</scope>
    <source>
        <strain evidence="11">CGMCC 1.12806</strain>
    </source>
</reference>
<feature type="transmembrane region" description="Helical" evidence="9">
    <location>
        <begin position="520"/>
        <end position="537"/>
    </location>
</feature>
<evidence type="ECO:0000256" key="4">
    <source>
        <dbReference type="ARBA" id="ARBA00022692"/>
    </source>
</evidence>
<evidence type="ECO:0000256" key="8">
    <source>
        <dbReference type="ARBA" id="ARBA00037998"/>
    </source>
</evidence>
<keyword evidence="7 9" id="KW-0472">Membrane</keyword>
<dbReference type="Proteomes" id="UP000627464">
    <property type="component" value="Unassembled WGS sequence"/>
</dbReference>
<dbReference type="InterPro" id="IPR017779">
    <property type="entry name" value="ABC_UrtB_bac"/>
</dbReference>
<keyword evidence="2" id="KW-0813">Transport</keyword>
<dbReference type="Pfam" id="PF02653">
    <property type="entry name" value="BPD_transp_2"/>
    <property type="match status" value="1"/>
</dbReference>
<sequence>MPPLGQFGRRAQGFDLKVEVEKKYYFYGEDMMKIFTRSLFFLLGCLPLLAQAGAANDFAAASRSQQATLLQQWAADPQPERLSLLEALKQENVVIDEAKHAFTQNGKQLTPLEGDAKPQGDTKKVWLNNRLRILIANALSAHRLVSTDSAVRLQAAKSLQREAQADQLPLLTHRFEAEKDRTVHDALAIALANLQLADANPQVRLKAVELLGTSGDPDTQSRLQKLTDPKTEADATVRAAAAVSLKAVQHRLLIGDLLGQAFTGLSLGSILLLAALGLAITYGLLGVINMAHGEMLMLGSYSTYMVQSLFQHYAPGLLALYPLVALPVAFFITAGIGMALERTVIRHLYGRPLETLLATWGISLILIQGVRVLFGAQNLEVANPGWLSGGIQLLPNLVLPYNRIAVIIFVLLVLGLTWLLLNKTRLGMNVRAVTQNRAMAACCGVPTGRVDMLAFGLGSGIAGLGGVALSQLGNVGPELGQGYIIDSFLVVVLGGVGQLAGTVVAAFGLGIMNKILEPEIGAVLGKILILALIILFIQKRPQGLFAFKGRVID</sequence>
<keyword evidence="11" id="KW-1185">Reference proteome</keyword>
<dbReference type="InterPro" id="IPR016024">
    <property type="entry name" value="ARM-type_fold"/>
</dbReference>
<feature type="transmembrane region" description="Helical" evidence="9">
    <location>
        <begin position="404"/>
        <end position="421"/>
    </location>
</feature>
<dbReference type="NCBIfam" id="TIGR03409">
    <property type="entry name" value="urea_trans_UrtB"/>
    <property type="match status" value="1"/>
</dbReference>
<keyword evidence="6 9" id="KW-1133">Transmembrane helix</keyword>
<organism evidence="10 11">
    <name type="scientific">Hafnia psychrotolerans</name>
    <dbReference type="NCBI Taxonomy" id="1477018"/>
    <lineage>
        <taxon>Bacteria</taxon>
        <taxon>Pseudomonadati</taxon>
        <taxon>Pseudomonadota</taxon>
        <taxon>Gammaproteobacteria</taxon>
        <taxon>Enterobacterales</taxon>
        <taxon>Hafniaceae</taxon>
        <taxon>Hafnia</taxon>
    </lineage>
</organism>
<evidence type="ECO:0000313" key="11">
    <source>
        <dbReference type="Proteomes" id="UP000627464"/>
    </source>
</evidence>
<accession>A0ABQ1H4U0</accession>